<keyword evidence="2" id="KW-1185">Reference proteome</keyword>
<comment type="caution">
    <text evidence="1">The sequence shown here is derived from an EMBL/GenBank/DDBJ whole genome shotgun (WGS) entry which is preliminary data.</text>
</comment>
<name>A0A4Z2H9N1_9TELE</name>
<dbReference type="AlphaFoldDB" id="A0A4Z2H9N1"/>
<dbReference type="EMBL" id="SRLO01000292">
    <property type="protein sequence ID" value="TNN62476.1"/>
    <property type="molecule type" value="Genomic_DNA"/>
</dbReference>
<reference evidence="1 2" key="1">
    <citation type="submission" date="2019-03" db="EMBL/GenBank/DDBJ databases">
        <title>First draft genome of Liparis tanakae, snailfish: a comprehensive survey of snailfish specific genes.</title>
        <authorList>
            <person name="Kim W."/>
            <person name="Song I."/>
            <person name="Jeong J.-H."/>
            <person name="Kim D."/>
            <person name="Kim S."/>
            <person name="Ryu S."/>
            <person name="Song J.Y."/>
            <person name="Lee S.K."/>
        </authorList>
    </citation>
    <scope>NUCLEOTIDE SEQUENCE [LARGE SCALE GENOMIC DNA]</scope>
    <source>
        <tissue evidence="1">Muscle</tissue>
    </source>
</reference>
<protein>
    <submittedName>
        <fullName evidence="1">Uncharacterized protein</fullName>
    </submittedName>
</protein>
<dbReference type="Proteomes" id="UP000314294">
    <property type="component" value="Unassembled WGS sequence"/>
</dbReference>
<organism evidence="1 2">
    <name type="scientific">Liparis tanakae</name>
    <name type="common">Tanaka's snailfish</name>
    <dbReference type="NCBI Taxonomy" id="230148"/>
    <lineage>
        <taxon>Eukaryota</taxon>
        <taxon>Metazoa</taxon>
        <taxon>Chordata</taxon>
        <taxon>Craniata</taxon>
        <taxon>Vertebrata</taxon>
        <taxon>Euteleostomi</taxon>
        <taxon>Actinopterygii</taxon>
        <taxon>Neopterygii</taxon>
        <taxon>Teleostei</taxon>
        <taxon>Neoteleostei</taxon>
        <taxon>Acanthomorphata</taxon>
        <taxon>Eupercaria</taxon>
        <taxon>Perciformes</taxon>
        <taxon>Cottioidei</taxon>
        <taxon>Cottales</taxon>
        <taxon>Liparidae</taxon>
        <taxon>Liparis</taxon>
    </lineage>
</organism>
<sequence>MHFADKNPCDFVTQNDLPMRLDLRREAARRQVSQSAGSWCMMGAAVWSRAELRVWFPGRRHSVSEN</sequence>
<proteinExistence type="predicted"/>
<evidence type="ECO:0000313" key="2">
    <source>
        <dbReference type="Proteomes" id="UP000314294"/>
    </source>
</evidence>
<gene>
    <name evidence="1" type="ORF">EYF80_027279</name>
</gene>
<evidence type="ECO:0000313" key="1">
    <source>
        <dbReference type="EMBL" id="TNN62476.1"/>
    </source>
</evidence>
<accession>A0A4Z2H9N1</accession>